<keyword evidence="1" id="KW-1133">Transmembrane helix</keyword>
<dbReference type="GO" id="GO:0005525">
    <property type="term" value="F:GTP binding"/>
    <property type="evidence" value="ECO:0007669"/>
    <property type="project" value="InterPro"/>
</dbReference>
<proteinExistence type="predicted"/>
<keyword evidence="1" id="KW-0812">Transmembrane</keyword>
<sequence length="262" mass="29041">RWILTTRRGGSTGNGGSGGPGCQCAAGFANLPASNASQSEGFNLLLMAVGESGLGKSTLISSLFQQDLCGYFPALMTPSTVKTAGVQSKTILTIRLSNILKTNADLIGRISSIIGYIVSVFLLAPAATASGYRCFELMRRLHSKPRLRDLKERVLARLDRHKIQTYRMPDTGHLTTTKRPDVRSPNIRCVHSVRRDWQQLRGGVRGYWPADSGRQYSLGRCGVSGRPQGHHQEVHYENYRAKYITERMSKRKGAVRDDFETR</sequence>
<dbReference type="InterPro" id="IPR027417">
    <property type="entry name" value="P-loop_NTPase"/>
</dbReference>
<dbReference type="Pfam" id="PF00735">
    <property type="entry name" value="Septin"/>
    <property type="match status" value="1"/>
</dbReference>
<dbReference type="Proteomes" id="UP000095280">
    <property type="component" value="Unplaced"/>
</dbReference>
<dbReference type="WBParaSite" id="maker-unitig_27052-snap-gene-0.1-mRNA-1">
    <property type="protein sequence ID" value="maker-unitig_27052-snap-gene-0.1-mRNA-1"/>
    <property type="gene ID" value="maker-unitig_27052-snap-gene-0.1"/>
</dbReference>
<dbReference type="AlphaFoldDB" id="A0A1I8FAQ6"/>
<accession>A0A1I8FAQ6</accession>
<name>A0A1I8FAQ6_9PLAT</name>
<dbReference type="Gene3D" id="3.40.50.300">
    <property type="entry name" value="P-loop containing nucleotide triphosphate hydrolases"/>
    <property type="match status" value="1"/>
</dbReference>
<reference evidence="4" key="1">
    <citation type="submission" date="2016-11" db="UniProtKB">
        <authorList>
            <consortium name="WormBaseParasite"/>
        </authorList>
    </citation>
    <scope>IDENTIFICATION</scope>
</reference>
<dbReference type="PANTHER" id="PTHR18884">
    <property type="entry name" value="SEPTIN"/>
    <property type="match status" value="1"/>
</dbReference>
<evidence type="ECO:0000259" key="2">
    <source>
        <dbReference type="Pfam" id="PF00735"/>
    </source>
</evidence>
<feature type="domain" description="Septin-type G" evidence="2">
    <location>
        <begin position="40"/>
        <end position="70"/>
    </location>
</feature>
<evidence type="ECO:0000313" key="4">
    <source>
        <dbReference type="WBParaSite" id="maker-unitig_27052-snap-gene-0.1-mRNA-1"/>
    </source>
</evidence>
<organism evidence="3 4">
    <name type="scientific">Macrostomum lignano</name>
    <dbReference type="NCBI Taxonomy" id="282301"/>
    <lineage>
        <taxon>Eukaryota</taxon>
        <taxon>Metazoa</taxon>
        <taxon>Spiralia</taxon>
        <taxon>Lophotrochozoa</taxon>
        <taxon>Platyhelminthes</taxon>
        <taxon>Rhabditophora</taxon>
        <taxon>Macrostomorpha</taxon>
        <taxon>Macrostomida</taxon>
        <taxon>Macrostomidae</taxon>
        <taxon>Macrostomum</taxon>
    </lineage>
</organism>
<feature type="transmembrane region" description="Helical" evidence="1">
    <location>
        <begin position="113"/>
        <end position="135"/>
    </location>
</feature>
<evidence type="ECO:0000313" key="3">
    <source>
        <dbReference type="Proteomes" id="UP000095280"/>
    </source>
</evidence>
<keyword evidence="3" id="KW-1185">Reference proteome</keyword>
<evidence type="ECO:0000256" key="1">
    <source>
        <dbReference type="SAM" id="Phobius"/>
    </source>
</evidence>
<keyword evidence="1" id="KW-0472">Membrane</keyword>
<dbReference type="InterPro" id="IPR030379">
    <property type="entry name" value="G_SEPTIN_dom"/>
</dbReference>
<protein>
    <submittedName>
        <fullName evidence="4">Septin-type G domain-containing protein</fullName>
    </submittedName>
</protein>